<gene>
    <name evidence="10" type="primary">idi</name>
    <name evidence="13" type="ORF">C5F46_06970</name>
</gene>
<dbReference type="Proteomes" id="UP000241899">
    <property type="component" value="Unassembled WGS sequence"/>
</dbReference>
<dbReference type="PROSITE" id="PS51462">
    <property type="entry name" value="NUDIX"/>
    <property type="match status" value="1"/>
</dbReference>
<keyword evidence="9 10" id="KW-0413">Isomerase</keyword>
<feature type="binding site" evidence="10">
    <location>
        <position position="110"/>
    </location>
    <ligand>
        <name>Mn(2+)</name>
        <dbReference type="ChEBI" id="CHEBI:29035"/>
    </ligand>
</feature>
<feature type="domain" description="Nudix hydrolase" evidence="12">
    <location>
        <begin position="26"/>
        <end position="160"/>
    </location>
</feature>
<feature type="binding site" evidence="10">
    <location>
        <position position="64"/>
    </location>
    <ligand>
        <name>Mn(2+)</name>
        <dbReference type="ChEBI" id="CHEBI:29035"/>
    </ligand>
</feature>
<evidence type="ECO:0000259" key="12">
    <source>
        <dbReference type="PROSITE" id="PS51462"/>
    </source>
</evidence>
<evidence type="ECO:0000256" key="11">
    <source>
        <dbReference type="PIRSR" id="PIRSR018427-1"/>
    </source>
</evidence>
<accession>A0A2T4JJ98</accession>
<evidence type="ECO:0000256" key="3">
    <source>
        <dbReference type="ARBA" id="ARBA00012057"/>
    </source>
</evidence>
<dbReference type="GO" id="GO:0004452">
    <property type="term" value="F:isopentenyl-diphosphate delta-isomerase activity"/>
    <property type="evidence" value="ECO:0007669"/>
    <property type="project" value="UniProtKB-UniRule"/>
</dbReference>
<sequence>MAEMIPAWVDGKLTPVDKVDVHREGLRHRAVSVFVMDGEQILIQRRATGKFHGVGLWSNSCCTHPRWNESPEDCATRRLREELGITGIYPAFADRLEYRTTLGDGLVEHEVVDIFLAFGWVGMALTPNPDEVSDLRWVGLYDLAADVVRHPDRYTIWLQIYLEEHMDRIFAALLRN</sequence>
<evidence type="ECO:0000256" key="7">
    <source>
        <dbReference type="ARBA" id="ARBA00023211"/>
    </source>
</evidence>
<keyword evidence="6 10" id="KW-0460">Magnesium</keyword>
<reference evidence="13 14" key="1">
    <citation type="submission" date="2018-03" db="EMBL/GenBank/DDBJ databases">
        <title>Rhodobacter veldkampii.</title>
        <authorList>
            <person name="Meyer T.E."/>
            <person name="Miller S."/>
            <person name="Lodha T."/>
            <person name="Gandham S."/>
            <person name="Chintalapati S."/>
            <person name="Chintalapati V.R."/>
        </authorList>
    </citation>
    <scope>NUCLEOTIDE SEQUENCE [LARGE SCALE GENOMIC DNA]</scope>
    <source>
        <strain evidence="13 14">DSM 11550</strain>
    </source>
</reference>
<dbReference type="InterPro" id="IPR011876">
    <property type="entry name" value="IsopentenylPP_isomerase_typ1"/>
</dbReference>
<comment type="cofactor">
    <cofactor evidence="10">
        <name>Mg(2+)</name>
        <dbReference type="ChEBI" id="CHEBI:18420"/>
    </cofactor>
    <text evidence="10">Binds 1 Mg(2+) ion per subunit. The magnesium ion binds only when substrate is bound.</text>
</comment>
<comment type="subcellular location">
    <subcellularLocation>
        <location evidence="10">Cytoplasm</location>
    </subcellularLocation>
</comment>
<dbReference type="HAMAP" id="MF_00202">
    <property type="entry name" value="Idi"/>
    <property type="match status" value="1"/>
</dbReference>
<dbReference type="PANTHER" id="PTHR10885">
    <property type="entry name" value="ISOPENTENYL-DIPHOSPHATE DELTA-ISOMERASE"/>
    <property type="match status" value="1"/>
</dbReference>
<name>A0A2T4JJ98_9RHOB</name>
<dbReference type="CDD" id="cd02885">
    <property type="entry name" value="NUDIX_IPP_Isomerase"/>
    <property type="match status" value="1"/>
</dbReference>
<feature type="active site" evidence="10 11">
    <location>
        <position position="62"/>
    </location>
</feature>
<feature type="binding site" evidence="10">
    <location>
        <position position="22"/>
    </location>
    <ligand>
        <name>Mn(2+)</name>
        <dbReference type="ChEBI" id="CHEBI:29035"/>
    </ligand>
</feature>
<evidence type="ECO:0000256" key="9">
    <source>
        <dbReference type="ARBA" id="ARBA00023235"/>
    </source>
</evidence>
<dbReference type="AlphaFoldDB" id="A0A2T4JJ98"/>
<comment type="similarity">
    <text evidence="2 10">Belongs to the IPP isomerase type 1 family.</text>
</comment>
<keyword evidence="14" id="KW-1185">Reference proteome</keyword>
<comment type="function">
    <text evidence="10">Catalyzes the 1,3-allylic rearrangement of the homoallylic substrate isopentenyl (IPP) to its highly electrophilic allylic isomer, dimethylallyl diphosphate (DMAPP).</text>
</comment>
<dbReference type="GO" id="GO:0046872">
    <property type="term" value="F:metal ion binding"/>
    <property type="evidence" value="ECO:0007669"/>
    <property type="project" value="UniProtKB-KW"/>
</dbReference>
<protein>
    <recommendedName>
        <fullName evidence="3 10">Isopentenyl-diphosphate Delta-isomerase</fullName>
        <shortName evidence="10">IPP isomerase</shortName>
        <ecNumber evidence="3 10">5.3.3.2</ecNumber>
    </recommendedName>
    <alternativeName>
        <fullName evidence="10">IPP:DMAPP isomerase</fullName>
    </alternativeName>
    <alternativeName>
        <fullName evidence="10">Isopentenyl pyrophosphate isomerase</fullName>
    </alternativeName>
</protein>
<dbReference type="GO" id="GO:0009240">
    <property type="term" value="P:isopentenyl diphosphate biosynthetic process"/>
    <property type="evidence" value="ECO:0007669"/>
    <property type="project" value="TreeGrafter"/>
</dbReference>
<dbReference type="InterPro" id="IPR015797">
    <property type="entry name" value="NUDIX_hydrolase-like_dom_sf"/>
</dbReference>
<evidence type="ECO:0000313" key="14">
    <source>
        <dbReference type="Proteomes" id="UP000241899"/>
    </source>
</evidence>
<dbReference type="InterPro" id="IPR000086">
    <property type="entry name" value="NUDIX_hydrolase_dom"/>
</dbReference>
<evidence type="ECO:0000256" key="4">
    <source>
        <dbReference type="ARBA" id="ARBA00022490"/>
    </source>
</evidence>
<dbReference type="GO" id="GO:0005737">
    <property type="term" value="C:cytoplasm"/>
    <property type="evidence" value="ECO:0007669"/>
    <property type="project" value="UniProtKB-SubCell"/>
</dbReference>
<dbReference type="OrthoDB" id="9809458at2"/>
<evidence type="ECO:0000256" key="10">
    <source>
        <dbReference type="HAMAP-Rule" id="MF_00202"/>
    </source>
</evidence>
<keyword evidence="5 10" id="KW-0479">Metal-binding</keyword>
<keyword evidence="4 10" id="KW-0963">Cytoplasm</keyword>
<keyword evidence="7 10" id="KW-0464">Manganese</keyword>
<feature type="binding site" evidence="10">
    <location>
        <position position="82"/>
    </location>
    <ligand>
        <name>Mg(2+)</name>
        <dbReference type="ChEBI" id="CHEBI:18420"/>
    </ligand>
</feature>
<evidence type="ECO:0000256" key="6">
    <source>
        <dbReference type="ARBA" id="ARBA00022842"/>
    </source>
</evidence>
<comment type="pathway">
    <text evidence="1 10">Isoprenoid biosynthesis; dimethylallyl diphosphate biosynthesis; dimethylallyl diphosphate from isopentenyl diphosphate: step 1/1.</text>
</comment>
<organism evidence="13 14">
    <name type="scientific">Phaeovulum veldkampii DSM 11550</name>
    <dbReference type="NCBI Taxonomy" id="1185920"/>
    <lineage>
        <taxon>Bacteria</taxon>
        <taxon>Pseudomonadati</taxon>
        <taxon>Pseudomonadota</taxon>
        <taxon>Alphaproteobacteria</taxon>
        <taxon>Rhodobacterales</taxon>
        <taxon>Paracoccaceae</taxon>
        <taxon>Phaeovulum</taxon>
    </lineage>
</organism>
<feature type="binding site" evidence="10">
    <location>
        <position position="108"/>
    </location>
    <ligand>
        <name>Mn(2+)</name>
        <dbReference type="ChEBI" id="CHEBI:29035"/>
    </ligand>
</feature>
<dbReference type="UniPathway" id="UPA00059">
    <property type="reaction ID" value="UER00104"/>
</dbReference>
<dbReference type="InterPro" id="IPR056375">
    <property type="entry name" value="Idi_bact"/>
</dbReference>
<comment type="caution">
    <text evidence="13">The sequence shown here is derived from an EMBL/GenBank/DDBJ whole genome shotgun (WGS) entry which is preliminary data.</text>
</comment>
<dbReference type="PIRSF" id="PIRSF018427">
    <property type="entry name" value="Isopntndiph_ism"/>
    <property type="match status" value="1"/>
</dbReference>
<evidence type="ECO:0000313" key="13">
    <source>
        <dbReference type="EMBL" id="PTE17952.1"/>
    </source>
</evidence>
<comment type="catalytic activity">
    <reaction evidence="10">
        <text>isopentenyl diphosphate = dimethylallyl diphosphate</text>
        <dbReference type="Rhea" id="RHEA:23284"/>
        <dbReference type="ChEBI" id="CHEBI:57623"/>
        <dbReference type="ChEBI" id="CHEBI:128769"/>
        <dbReference type="EC" id="5.3.3.2"/>
    </reaction>
</comment>
<dbReference type="SUPFAM" id="SSF55811">
    <property type="entry name" value="Nudix"/>
    <property type="match status" value="1"/>
</dbReference>
<dbReference type="Gene3D" id="3.90.79.10">
    <property type="entry name" value="Nucleoside Triphosphate Pyrophosphohydrolase"/>
    <property type="match status" value="1"/>
</dbReference>
<dbReference type="PANTHER" id="PTHR10885:SF0">
    <property type="entry name" value="ISOPENTENYL-DIPHOSPHATE DELTA-ISOMERASE"/>
    <property type="match status" value="1"/>
</dbReference>
<dbReference type="EC" id="5.3.3.2" evidence="3 10"/>
<comment type="cofactor">
    <cofactor evidence="10">
        <name>Mn(2+)</name>
        <dbReference type="ChEBI" id="CHEBI:29035"/>
    </cofactor>
    <text evidence="10">Binds 1 Mn(2+) ion per subunit.</text>
</comment>
<keyword evidence="8 10" id="KW-0414">Isoprene biosynthesis</keyword>
<evidence type="ECO:0000256" key="5">
    <source>
        <dbReference type="ARBA" id="ARBA00022723"/>
    </source>
</evidence>
<feature type="active site" evidence="10 11">
    <location>
        <position position="110"/>
    </location>
</feature>
<evidence type="ECO:0000256" key="1">
    <source>
        <dbReference type="ARBA" id="ARBA00004826"/>
    </source>
</evidence>
<dbReference type="RefSeq" id="WP_107324639.1">
    <property type="nucleotide sequence ID" value="NZ_NHSP01000079.1"/>
</dbReference>
<dbReference type="GO" id="GO:0050992">
    <property type="term" value="P:dimethylallyl diphosphate biosynthetic process"/>
    <property type="evidence" value="ECO:0007669"/>
    <property type="project" value="UniProtKB-UniRule"/>
</dbReference>
<evidence type="ECO:0000256" key="8">
    <source>
        <dbReference type="ARBA" id="ARBA00023229"/>
    </source>
</evidence>
<evidence type="ECO:0000256" key="2">
    <source>
        <dbReference type="ARBA" id="ARBA00007579"/>
    </source>
</evidence>
<dbReference type="Pfam" id="PF00293">
    <property type="entry name" value="NUDIX"/>
    <property type="match status" value="1"/>
</dbReference>
<proteinExistence type="inferred from homology"/>
<feature type="binding site" evidence="10">
    <location>
        <position position="28"/>
    </location>
    <ligand>
        <name>Mn(2+)</name>
        <dbReference type="ChEBI" id="CHEBI:29035"/>
    </ligand>
</feature>
<dbReference type="EMBL" id="PZKF01000012">
    <property type="protein sequence ID" value="PTE17952.1"/>
    <property type="molecule type" value="Genomic_DNA"/>
</dbReference>